<name>A0ABN2P5U0_9ACTN</name>
<reference evidence="2 3" key="1">
    <citation type="journal article" date="2019" name="Int. J. Syst. Evol. Microbiol.">
        <title>The Global Catalogue of Microorganisms (GCM) 10K type strain sequencing project: providing services to taxonomists for standard genome sequencing and annotation.</title>
        <authorList>
            <consortium name="The Broad Institute Genomics Platform"/>
            <consortium name="The Broad Institute Genome Sequencing Center for Infectious Disease"/>
            <person name="Wu L."/>
            <person name="Ma J."/>
        </authorList>
    </citation>
    <scope>NUCLEOTIDE SEQUENCE [LARGE SCALE GENOMIC DNA]</scope>
    <source>
        <strain evidence="2 3">JCM 13581</strain>
    </source>
</reference>
<proteinExistence type="predicted"/>
<dbReference type="Proteomes" id="UP001501303">
    <property type="component" value="Unassembled WGS sequence"/>
</dbReference>
<sequence length="70" mass="7539">MAAPVSAAGPTSKIHIYGWSTRVLDRLLEENHQRYAAEKAAGLHEKGAGKKAKKRVAKPAPQGEGLFDVE</sequence>
<accession>A0ABN2P5U0</accession>
<evidence type="ECO:0000313" key="3">
    <source>
        <dbReference type="Proteomes" id="UP001501303"/>
    </source>
</evidence>
<dbReference type="RefSeq" id="WP_344261304.1">
    <property type="nucleotide sequence ID" value="NZ_BAAAMJ010000024.1"/>
</dbReference>
<comment type="caution">
    <text evidence="2">The sequence shown here is derived from an EMBL/GenBank/DDBJ whole genome shotgun (WGS) entry which is preliminary data.</text>
</comment>
<evidence type="ECO:0000256" key="1">
    <source>
        <dbReference type="SAM" id="MobiDB-lite"/>
    </source>
</evidence>
<protein>
    <submittedName>
        <fullName evidence="2">Uncharacterized protein</fullName>
    </submittedName>
</protein>
<organism evidence="2 3">
    <name type="scientific">Streptomyces sodiiphilus</name>
    <dbReference type="NCBI Taxonomy" id="226217"/>
    <lineage>
        <taxon>Bacteria</taxon>
        <taxon>Bacillati</taxon>
        <taxon>Actinomycetota</taxon>
        <taxon>Actinomycetes</taxon>
        <taxon>Kitasatosporales</taxon>
        <taxon>Streptomycetaceae</taxon>
        <taxon>Streptomyces</taxon>
    </lineage>
</organism>
<gene>
    <name evidence="2" type="ORF">GCM10009716_23650</name>
</gene>
<dbReference type="EMBL" id="BAAAMJ010000024">
    <property type="protein sequence ID" value="GAA1913351.1"/>
    <property type="molecule type" value="Genomic_DNA"/>
</dbReference>
<evidence type="ECO:0000313" key="2">
    <source>
        <dbReference type="EMBL" id="GAA1913351.1"/>
    </source>
</evidence>
<feature type="region of interest" description="Disordered" evidence="1">
    <location>
        <begin position="39"/>
        <end position="70"/>
    </location>
</feature>
<feature type="compositionally biased region" description="Basic and acidic residues" evidence="1">
    <location>
        <begin position="39"/>
        <end position="48"/>
    </location>
</feature>
<keyword evidence="3" id="KW-1185">Reference proteome</keyword>